<feature type="domain" description="Nitrite/sulphite reductase 4Fe-4S" evidence="7">
    <location>
        <begin position="89"/>
        <end position="185"/>
    </location>
</feature>
<keyword evidence="1" id="KW-0004">4Fe-4S</keyword>
<protein>
    <submittedName>
        <fullName evidence="9">Precorrin-3B synthase</fullName>
    </submittedName>
</protein>
<dbReference type="GO" id="GO:0020037">
    <property type="term" value="F:heme binding"/>
    <property type="evidence" value="ECO:0007669"/>
    <property type="project" value="InterPro"/>
</dbReference>
<reference evidence="9 10" key="1">
    <citation type="submission" date="2020-08" db="EMBL/GenBank/DDBJ databases">
        <title>Genomic Encyclopedia of Type Strains, Phase IV (KMG-V): Genome sequencing to study the core and pangenomes of soil and plant-associated prokaryotes.</title>
        <authorList>
            <person name="Whitman W."/>
        </authorList>
    </citation>
    <scope>NUCLEOTIDE SEQUENCE [LARGE SCALE GENOMIC DNA]</scope>
    <source>
        <strain evidence="9 10">X5P3</strain>
    </source>
</reference>
<dbReference type="GO" id="GO:0046872">
    <property type="term" value="F:metal ion binding"/>
    <property type="evidence" value="ECO:0007669"/>
    <property type="project" value="UniProtKB-KW"/>
</dbReference>
<gene>
    <name evidence="9" type="ORF">HDF15_004570</name>
</gene>
<keyword evidence="6" id="KW-0411">Iron-sulfur</keyword>
<dbReference type="Proteomes" id="UP000584867">
    <property type="component" value="Unassembled WGS sequence"/>
</dbReference>
<dbReference type="Pfam" id="PF01077">
    <property type="entry name" value="NIR_SIR"/>
    <property type="match status" value="1"/>
</dbReference>
<dbReference type="EMBL" id="JACHIO010000024">
    <property type="protein sequence ID" value="MBB5066196.1"/>
    <property type="molecule type" value="Genomic_DNA"/>
</dbReference>
<dbReference type="SUPFAM" id="SSF55124">
    <property type="entry name" value="Nitrite/Sulfite reductase N-terminal domain-like"/>
    <property type="match status" value="2"/>
</dbReference>
<evidence type="ECO:0000313" key="9">
    <source>
        <dbReference type="EMBL" id="MBB5066196.1"/>
    </source>
</evidence>
<dbReference type="GO" id="GO:0016491">
    <property type="term" value="F:oxidoreductase activity"/>
    <property type="evidence" value="ECO:0007669"/>
    <property type="project" value="UniProtKB-KW"/>
</dbReference>
<evidence type="ECO:0000256" key="3">
    <source>
        <dbReference type="ARBA" id="ARBA00022723"/>
    </source>
</evidence>
<dbReference type="InterPro" id="IPR045854">
    <property type="entry name" value="NO2/SO3_Rdtase_4Fe4S_sf"/>
</dbReference>
<dbReference type="Gene3D" id="3.30.413.10">
    <property type="entry name" value="Sulfite Reductase Hemoprotein, domain 1"/>
    <property type="match status" value="2"/>
</dbReference>
<evidence type="ECO:0000256" key="1">
    <source>
        <dbReference type="ARBA" id="ARBA00022485"/>
    </source>
</evidence>
<keyword evidence="2" id="KW-0349">Heme</keyword>
<feature type="domain" description="Nitrite/Sulfite reductase ferredoxin-like" evidence="8">
    <location>
        <begin position="18"/>
        <end position="79"/>
    </location>
</feature>
<comment type="caution">
    <text evidence="9">The sequence shown here is derived from an EMBL/GenBank/DDBJ whole genome shotgun (WGS) entry which is preliminary data.</text>
</comment>
<dbReference type="RefSeq" id="WP_184259523.1">
    <property type="nucleotide sequence ID" value="NZ_JACHIO010000024.1"/>
</dbReference>
<sequence length="428" mass="45349">MRVGDKFCPGILHAVPAKDGLLLRIRVPGGLIQPGQLGAIAELSATLGDGQIEITSRANLQLRAIQPQDLAKVVEGLIAVDLLPSREHDRVRNIIASPFAGLDSQELLDTVPLVRELDDRLTADSAFAELHPKFSMAFDGGGRWFSRETDDLALRAVRAGDEVFFQLSVGGEPSDMSVTSARAVDCMLEAARISLRIARQFEIPVRGRRIIAVPGATATMMEGLSEFLTPCTLPHDFAVEVETPVGISQTRHAGLASVIPSVPLGRLQAGQARLISAISKDYESSLRLAPWRGIVLGAIPEQAVREVSAQLAEAGLSLDGKDGYRGLSACAGIHGCDASLGDVRAVAASLARQLAGREIKPGWTVNISGCEKRCAMRNGATAEMEANESGYSLKLHGVAVASHSSPAAAMEAIVACHKDKDFAAEVDS</sequence>
<dbReference type="InterPro" id="IPR006067">
    <property type="entry name" value="NO2/SO3_Rdtase_4Fe4S_dom"/>
</dbReference>
<dbReference type="NCBIfam" id="TIGR02435">
    <property type="entry name" value="CobG"/>
    <property type="match status" value="1"/>
</dbReference>
<evidence type="ECO:0000256" key="6">
    <source>
        <dbReference type="ARBA" id="ARBA00023014"/>
    </source>
</evidence>
<dbReference type="PANTHER" id="PTHR32439">
    <property type="entry name" value="FERREDOXIN--NITRITE REDUCTASE, CHLOROPLASTIC"/>
    <property type="match status" value="1"/>
</dbReference>
<evidence type="ECO:0000259" key="8">
    <source>
        <dbReference type="Pfam" id="PF03460"/>
    </source>
</evidence>
<keyword evidence="3" id="KW-0479">Metal-binding</keyword>
<dbReference type="Gene3D" id="3.90.480.10">
    <property type="entry name" value="Sulfite Reductase Hemoprotein,Domain 2"/>
    <property type="match status" value="2"/>
</dbReference>
<dbReference type="AlphaFoldDB" id="A0A7W8EC07"/>
<dbReference type="PANTHER" id="PTHR32439:SF9">
    <property type="entry name" value="BLR3264 PROTEIN"/>
    <property type="match status" value="1"/>
</dbReference>
<keyword evidence="5" id="KW-0408">Iron</keyword>
<evidence type="ECO:0000313" key="10">
    <source>
        <dbReference type="Proteomes" id="UP000584867"/>
    </source>
</evidence>
<dbReference type="InterPro" id="IPR036136">
    <property type="entry name" value="Nit/Sulf_reduc_fer-like_dom_sf"/>
</dbReference>
<evidence type="ECO:0000256" key="5">
    <source>
        <dbReference type="ARBA" id="ARBA00023004"/>
    </source>
</evidence>
<dbReference type="SUPFAM" id="SSF56014">
    <property type="entry name" value="Nitrite and sulphite reductase 4Fe-4S domain-like"/>
    <property type="match status" value="2"/>
</dbReference>
<evidence type="ECO:0000256" key="2">
    <source>
        <dbReference type="ARBA" id="ARBA00022617"/>
    </source>
</evidence>
<dbReference type="Pfam" id="PF03460">
    <property type="entry name" value="NIR_SIR_ferr"/>
    <property type="match status" value="2"/>
</dbReference>
<keyword evidence="4" id="KW-0560">Oxidoreductase</keyword>
<feature type="domain" description="Nitrite/Sulfite reductase ferredoxin-like" evidence="8">
    <location>
        <begin position="254"/>
        <end position="314"/>
    </location>
</feature>
<organism evidence="9 10">
    <name type="scientific">Granulicella mallensis</name>
    <dbReference type="NCBI Taxonomy" id="940614"/>
    <lineage>
        <taxon>Bacteria</taxon>
        <taxon>Pseudomonadati</taxon>
        <taxon>Acidobacteriota</taxon>
        <taxon>Terriglobia</taxon>
        <taxon>Terriglobales</taxon>
        <taxon>Acidobacteriaceae</taxon>
        <taxon>Granulicella</taxon>
    </lineage>
</organism>
<dbReference type="InterPro" id="IPR005117">
    <property type="entry name" value="NiRdtase/SiRdtase_haem-b_fer"/>
</dbReference>
<dbReference type="InterPro" id="IPR012798">
    <property type="entry name" value="Cbl_synth_CobG-like"/>
</dbReference>
<accession>A0A7W8EC07</accession>
<proteinExistence type="predicted"/>
<name>A0A7W8EC07_9BACT</name>
<dbReference type="InterPro" id="IPR051329">
    <property type="entry name" value="NIR_SIR_4Fe-4S"/>
</dbReference>
<dbReference type="GO" id="GO:0051539">
    <property type="term" value="F:4 iron, 4 sulfur cluster binding"/>
    <property type="evidence" value="ECO:0007669"/>
    <property type="project" value="UniProtKB-KW"/>
</dbReference>
<evidence type="ECO:0000256" key="4">
    <source>
        <dbReference type="ARBA" id="ARBA00023002"/>
    </source>
</evidence>
<evidence type="ECO:0000259" key="7">
    <source>
        <dbReference type="Pfam" id="PF01077"/>
    </source>
</evidence>